<keyword evidence="1" id="KW-1133">Transmembrane helix</keyword>
<dbReference type="PANTHER" id="PTHR36840">
    <property type="entry name" value="BLL5714 PROTEIN"/>
    <property type="match status" value="1"/>
</dbReference>
<reference evidence="2 3" key="1">
    <citation type="submission" date="2019-11" db="EMBL/GenBank/DDBJ databases">
        <title>Whole genome sequence of Haloferax sp. MBLA0078.</title>
        <authorList>
            <person name="Seo M.-J."/>
            <person name="Cho E.-S."/>
        </authorList>
    </citation>
    <scope>NUCLEOTIDE SEQUENCE [LARGE SCALE GENOMIC DNA]</scope>
    <source>
        <strain evidence="2 3">MBLA0078</strain>
    </source>
</reference>
<protein>
    <recommendedName>
        <fullName evidence="4">Low temperature requirement protein A</fullName>
    </recommendedName>
</protein>
<evidence type="ECO:0000313" key="3">
    <source>
        <dbReference type="Proteomes" id="UP000443423"/>
    </source>
</evidence>
<feature type="transmembrane region" description="Helical" evidence="1">
    <location>
        <begin position="103"/>
        <end position="120"/>
    </location>
</feature>
<evidence type="ECO:0000313" key="2">
    <source>
        <dbReference type="EMBL" id="MRW97408.1"/>
    </source>
</evidence>
<accession>A0A6A8G9Z2</accession>
<dbReference type="Proteomes" id="UP000443423">
    <property type="component" value="Unassembled WGS sequence"/>
</dbReference>
<feature type="transmembrane region" description="Helical" evidence="1">
    <location>
        <begin position="228"/>
        <end position="247"/>
    </location>
</feature>
<comment type="caution">
    <text evidence="2">The sequence shown here is derived from an EMBL/GenBank/DDBJ whole genome shotgun (WGS) entry which is preliminary data.</text>
</comment>
<feature type="transmembrane region" description="Helical" evidence="1">
    <location>
        <begin position="340"/>
        <end position="364"/>
    </location>
</feature>
<feature type="transmembrane region" description="Helical" evidence="1">
    <location>
        <begin position="132"/>
        <end position="151"/>
    </location>
</feature>
<sequence>MLSASIYYDRQGGPMALDSQGLRRLFRRPPSVYTAEGGSPRHASWLELFFDLVFVVAIAEIGTNLHDNMTLEGVLYFLGVFALVWWVWLDFSYYADLYADKDVVSRVSLVGVMFVVIFLSQTVRGVFHGDTFTFGAIMLFLRLVLTALYLRPGVSAADSGPKLFVATWITSEVLTTSVWALSLFVPDPGRFGLWMAAFTINMAGVAVMYVAFDTVLVQVSHFPERLGLITIIVLGETILAVSFGTSIATSGVDLRLSPMLVGLGGFVLAVGAWWLYFEQFDEDVIDRALTAPRDRLLRARQAALTYVFSHYFVHVGIVATGVGVILAIEATTDGTHLDLVTRLAFCGGAAAFVAGTAFLHRAILQVSSETPFDTRVLAVRTAAVLLLSSLVPFGGLFSPPALMAVISVVFASLVAFETWVNPWVDSVVSPAKA</sequence>
<dbReference type="Pfam" id="PF06772">
    <property type="entry name" value="LtrA"/>
    <property type="match status" value="1"/>
</dbReference>
<keyword evidence="1" id="KW-0472">Membrane</keyword>
<feature type="transmembrane region" description="Helical" evidence="1">
    <location>
        <begin position="376"/>
        <end position="395"/>
    </location>
</feature>
<feature type="transmembrane region" description="Helical" evidence="1">
    <location>
        <begin position="259"/>
        <end position="277"/>
    </location>
</feature>
<proteinExistence type="predicted"/>
<evidence type="ECO:0000256" key="1">
    <source>
        <dbReference type="SAM" id="Phobius"/>
    </source>
</evidence>
<organism evidence="2 3">
    <name type="scientific">Haloferax marinum</name>
    <dbReference type="NCBI Taxonomy" id="2666143"/>
    <lineage>
        <taxon>Archaea</taxon>
        <taxon>Methanobacteriati</taxon>
        <taxon>Methanobacteriota</taxon>
        <taxon>Stenosarchaea group</taxon>
        <taxon>Halobacteria</taxon>
        <taxon>Halobacteriales</taxon>
        <taxon>Haloferacaceae</taxon>
        <taxon>Haloferax</taxon>
    </lineage>
</organism>
<dbReference type="EMBL" id="WKJQ01000001">
    <property type="protein sequence ID" value="MRW97408.1"/>
    <property type="molecule type" value="Genomic_DNA"/>
</dbReference>
<dbReference type="InterPro" id="IPR010640">
    <property type="entry name" value="Low_temperature_requirement_A"/>
</dbReference>
<feature type="transmembrane region" description="Helical" evidence="1">
    <location>
        <begin position="74"/>
        <end position="91"/>
    </location>
</feature>
<gene>
    <name evidence="2" type="ORF">GJR99_12595</name>
</gene>
<feature type="transmembrane region" description="Helical" evidence="1">
    <location>
        <begin position="303"/>
        <end position="328"/>
    </location>
</feature>
<dbReference type="AlphaFoldDB" id="A0A6A8G9Z2"/>
<keyword evidence="1" id="KW-0812">Transmembrane</keyword>
<evidence type="ECO:0008006" key="4">
    <source>
        <dbReference type="Google" id="ProtNLM"/>
    </source>
</evidence>
<name>A0A6A8G9Z2_9EURY</name>
<keyword evidence="3" id="KW-1185">Reference proteome</keyword>
<feature type="transmembrane region" description="Helical" evidence="1">
    <location>
        <begin position="401"/>
        <end position="420"/>
    </location>
</feature>
<feature type="transmembrane region" description="Helical" evidence="1">
    <location>
        <begin position="191"/>
        <end position="216"/>
    </location>
</feature>
<dbReference type="PANTHER" id="PTHR36840:SF1">
    <property type="entry name" value="BLL5714 PROTEIN"/>
    <property type="match status" value="1"/>
</dbReference>